<feature type="coiled-coil region" evidence="1">
    <location>
        <begin position="243"/>
        <end position="270"/>
    </location>
</feature>
<organism evidence="3 4">
    <name type="scientific">Alishewanella aestuarii B11</name>
    <dbReference type="NCBI Taxonomy" id="1197174"/>
    <lineage>
        <taxon>Bacteria</taxon>
        <taxon>Pseudomonadati</taxon>
        <taxon>Pseudomonadota</taxon>
        <taxon>Gammaproteobacteria</taxon>
        <taxon>Alteromonadales</taxon>
        <taxon>Alteromonadaceae</taxon>
        <taxon>Alishewanella</taxon>
    </lineage>
</organism>
<gene>
    <name evidence="3" type="ORF">AEST_22140</name>
</gene>
<protein>
    <submittedName>
        <fullName evidence="3">Chromosome segregation ATPase</fullName>
    </submittedName>
</protein>
<dbReference type="Pfam" id="PF10088">
    <property type="entry name" value="DUF2326"/>
    <property type="match status" value="1"/>
</dbReference>
<dbReference type="RefSeq" id="WP_008609071.1">
    <property type="nucleotide sequence ID" value="NZ_ALAB01000027.1"/>
</dbReference>
<dbReference type="EMBL" id="ALAB01000027">
    <property type="protein sequence ID" value="EJI85112.1"/>
    <property type="molecule type" value="Genomic_DNA"/>
</dbReference>
<dbReference type="PATRIC" id="fig|1197174.4.peg.2171"/>
<evidence type="ECO:0000313" key="3">
    <source>
        <dbReference type="EMBL" id="EJI85112.1"/>
    </source>
</evidence>
<feature type="domain" description="DUF2326" evidence="2">
    <location>
        <begin position="416"/>
        <end position="528"/>
    </location>
</feature>
<accession>J2ID77</accession>
<feature type="coiled-coil region" evidence="1">
    <location>
        <begin position="312"/>
        <end position="339"/>
    </location>
</feature>
<evidence type="ECO:0000259" key="2">
    <source>
        <dbReference type="Pfam" id="PF10088"/>
    </source>
</evidence>
<keyword evidence="4" id="KW-1185">Reference proteome</keyword>
<evidence type="ECO:0000256" key="1">
    <source>
        <dbReference type="SAM" id="Coils"/>
    </source>
</evidence>
<proteinExistence type="predicted"/>
<evidence type="ECO:0000313" key="4">
    <source>
        <dbReference type="Proteomes" id="UP000012043"/>
    </source>
</evidence>
<comment type="caution">
    <text evidence="3">The sequence shown here is derived from an EMBL/GenBank/DDBJ whole genome shotgun (WGS) entry which is preliminary data.</text>
</comment>
<dbReference type="Proteomes" id="UP000012043">
    <property type="component" value="Unassembled WGS sequence"/>
</dbReference>
<name>J2ID77_9ALTE</name>
<dbReference type="AlphaFoldDB" id="J2ID77"/>
<dbReference type="InterPro" id="IPR018760">
    <property type="entry name" value="DUF2326"/>
</dbReference>
<reference evidence="3 4" key="1">
    <citation type="journal article" date="2012" name="J. Bacteriol.">
        <title>Genome Sequence of Pectin-Degrading Alishewanella aestuarii Strain B11T, Isolated from Tidal Flat Sediment.</title>
        <authorList>
            <person name="Jung J."/>
            <person name="Choi S."/>
            <person name="Chun J."/>
            <person name="Park W."/>
        </authorList>
    </citation>
    <scope>NUCLEOTIDE SEQUENCE [LARGE SCALE GENOMIC DNA]</scope>
    <source>
        <strain evidence="3 4">B11</strain>
    </source>
</reference>
<sequence length="539" mass="61066">MLKEIQCPFFNHARITFHKGLNIILGDDDAKNSIGKSTALMVIDFVQGGDSFLEDEAGVIRALGHHHYNFSFVFSGKPYFFSRSTDASDVVYVCGSNYARLNELPVELYRRRLKELYGLESLENSFRSIVSPFARIWKKGGLEPDHPFISAPKEPSGTAVGRLIDLFDRSKDIFAEKKVIDEQKERKKIIAASMNAEIIPSINKAKYKENTKTIAENSVQIEQLKQGFSGALNAYEALFDRGLRRMQQRKDELVNLRNGLQGKINRLQREISGITPRLAANIALVTEYFPSVDVTRLENVEAFHQRIGSIVKKELKDELSSAQAEETALTAEIISLEQQIETALKSKGMPDDMFKRIFDLKEITDKAAEENKYYEQKAKLEEAIKISGHRLDEIYGSIFLDIEAKINLKLKAFNKVVYGPTRNSSELRIKSSNSYSFTSPADSGTGKSYAGLIGFDMAMLSLTRLPFVIHDSVVYKNIEVAAIKRILRILAVIKSKQIFLSFDEAKKFGCQAEQLLKKFSVLKLSHNDLLYNKDWRDKK</sequence>
<keyword evidence="1" id="KW-0175">Coiled coil</keyword>